<reference evidence="1 2" key="1">
    <citation type="submission" date="2017-08" db="EMBL/GenBank/DDBJ databases">
        <title>Infants hospitalized years apart are colonized by the same room-sourced microbial strains.</title>
        <authorList>
            <person name="Brooks B."/>
            <person name="Olm M.R."/>
            <person name="Firek B.A."/>
            <person name="Baker R."/>
            <person name="Thomas B.C."/>
            <person name="Morowitz M.J."/>
            <person name="Banfield J.F."/>
        </authorList>
    </citation>
    <scope>NUCLEOTIDE SEQUENCE [LARGE SCALE GENOMIC DNA]</scope>
    <source>
        <strain evidence="1">S2_005_002_R2_29</strain>
    </source>
</reference>
<gene>
    <name evidence="1" type="ORF">DI551_03720</name>
</gene>
<proteinExistence type="predicted"/>
<evidence type="ECO:0000313" key="2">
    <source>
        <dbReference type="Proteomes" id="UP000249417"/>
    </source>
</evidence>
<dbReference type="Proteomes" id="UP000249417">
    <property type="component" value="Unassembled WGS sequence"/>
</dbReference>
<evidence type="ECO:0000313" key="1">
    <source>
        <dbReference type="EMBL" id="PZQ47247.1"/>
    </source>
</evidence>
<name>A0A2W5PRC9_9BACT</name>
<dbReference type="EMBL" id="QFQB01000015">
    <property type="protein sequence ID" value="PZQ47247.1"/>
    <property type="molecule type" value="Genomic_DNA"/>
</dbReference>
<dbReference type="AlphaFoldDB" id="A0A2W5PRC9"/>
<accession>A0A2W5PRC9</accession>
<protein>
    <submittedName>
        <fullName evidence="1">Uncharacterized protein</fullName>
    </submittedName>
</protein>
<sequence>MSLSQPVNGEGNSRCQKLTFDDYLESKGITDQISPRERMEKLQTLFTKMAFCTRAISDNLQCENLEQRLNDPADRTITIGNMQTLLVENGHALDMMQSCVQAMDANPLSKVNGTSVEFARCSEILLEEQERYKQGQRTLASFIARKEKQAGLGDFTARIAGVLIQMGTFALAVEEMIAA</sequence>
<comment type="caution">
    <text evidence="1">The sequence shown here is derived from an EMBL/GenBank/DDBJ whole genome shotgun (WGS) entry which is preliminary data.</text>
</comment>
<organism evidence="1 2">
    <name type="scientific">Micavibrio aeruginosavorus</name>
    <dbReference type="NCBI Taxonomy" id="349221"/>
    <lineage>
        <taxon>Bacteria</taxon>
        <taxon>Pseudomonadati</taxon>
        <taxon>Bdellovibrionota</taxon>
        <taxon>Bdellovibrionia</taxon>
        <taxon>Bdellovibrionales</taxon>
        <taxon>Pseudobdellovibrionaceae</taxon>
        <taxon>Micavibrio</taxon>
    </lineage>
</organism>